<feature type="region of interest" description="Disordered" evidence="2">
    <location>
        <begin position="432"/>
        <end position="500"/>
    </location>
</feature>
<proteinExistence type="predicted"/>
<gene>
    <name evidence="5" type="ORF">B0H67DRAFT_69592</name>
</gene>
<name>A0AA40E7P7_9PEZI</name>
<dbReference type="EMBL" id="JAUKUA010000001">
    <property type="protein sequence ID" value="KAK0731344.1"/>
    <property type="molecule type" value="Genomic_DNA"/>
</dbReference>
<evidence type="ECO:0000256" key="3">
    <source>
        <dbReference type="SAM" id="Phobius"/>
    </source>
</evidence>
<accession>A0AA40E7P7</accession>
<evidence type="ECO:0000256" key="1">
    <source>
        <dbReference type="PROSITE-ProRule" id="PRU00175"/>
    </source>
</evidence>
<keyword evidence="3" id="KW-0472">Membrane</keyword>
<feature type="compositionally biased region" description="Low complexity" evidence="2">
    <location>
        <begin position="459"/>
        <end position="471"/>
    </location>
</feature>
<dbReference type="PANTHER" id="PTHR22765:SF413">
    <property type="entry name" value="FINGER DOMAIN PROTEIN, PUTATIVE (AFU_ORTHOLOGUE AFUA_1G04600)-RELATED"/>
    <property type="match status" value="1"/>
</dbReference>
<feature type="domain" description="RING-type" evidence="4">
    <location>
        <begin position="354"/>
        <end position="397"/>
    </location>
</feature>
<comment type="caution">
    <text evidence="5">The sequence shown here is derived from an EMBL/GenBank/DDBJ whole genome shotgun (WGS) entry which is preliminary data.</text>
</comment>
<dbReference type="GO" id="GO:0006511">
    <property type="term" value="P:ubiquitin-dependent protein catabolic process"/>
    <property type="evidence" value="ECO:0007669"/>
    <property type="project" value="TreeGrafter"/>
</dbReference>
<evidence type="ECO:0000313" key="5">
    <source>
        <dbReference type="EMBL" id="KAK0731344.1"/>
    </source>
</evidence>
<dbReference type="SMART" id="SM00184">
    <property type="entry name" value="RING"/>
    <property type="match status" value="1"/>
</dbReference>
<dbReference type="InterPro" id="IPR001841">
    <property type="entry name" value="Znf_RING"/>
</dbReference>
<dbReference type="GO" id="GO:0008270">
    <property type="term" value="F:zinc ion binding"/>
    <property type="evidence" value="ECO:0007669"/>
    <property type="project" value="UniProtKB-KW"/>
</dbReference>
<keyword evidence="1" id="KW-0862">Zinc</keyword>
<dbReference type="InterPro" id="IPR051826">
    <property type="entry name" value="E3_ubiquitin-ligase_domain"/>
</dbReference>
<keyword evidence="3" id="KW-1133">Transmembrane helix</keyword>
<keyword evidence="1" id="KW-0479">Metal-binding</keyword>
<evidence type="ECO:0000313" key="6">
    <source>
        <dbReference type="Proteomes" id="UP001172102"/>
    </source>
</evidence>
<keyword evidence="3" id="KW-0812">Transmembrane</keyword>
<dbReference type="GO" id="GO:0061630">
    <property type="term" value="F:ubiquitin protein ligase activity"/>
    <property type="evidence" value="ECO:0007669"/>
    <property type="project" value="TreeGrafter"/>
</dbReference>
<dbReference type="SUPFAM" id="SSF57850">
    <property type="entry name" value="RING/U-box"/>
    <property type="match status" value="1"/>
</dbReference>
<sequence length="515" mass="56721">MSVAVDEIRNVVNPSWVGVGTVPSTIIRNITALSSQIAYSARISQNITVLASKGAGTSSGLLYVPDLPPDDPCVNQTASVVPESAVRRGDLPPTNYNLIALAPWISSTCSRKYLASARTDPLRGFIFYRPGNSSAEPPSVNSPVWDLNGGSRWKTQSSYPVYAVSGLVGHEMMRQLSLYSGNLTEVPFGRNITDIYDPDPDDYVRVWTELTISAPSSVFGIWVYFLIIAAVLLGVVSLTSLLMHFIQARRRAWLRRRVIAGEINLEGMGIKRLTVPIDHIHTFPLYTYHLKPGATSPPASPRSPPRSRANRRSHDPSEDSITRIPSEQAATSSEKGHHGLLAISSIPSDYQPLCAICLEPYKNRSTVIRELPCGHIFHPDCIDEFLSENSSLCPLLRRERAIRRLRDQVVVEEDGPEEIGPGEIIHSLGGNIRRHTPKCEDANTVSPDPAGLQIPQPTSARSQPPQQLSSRQNEKNPATDTRERMRELAGSGLDDDAESQLTKWQTIKVKVFPGF</sequence>
<feature type="compositionally biased region" description="Polar residues" evidence="2">
    <location>
        <begin position="323"/>
        <end position="333"/>
    </location>
</feature>
<dbReference type="AlphaFoldDB" id="A0AA40E7P7"/>
<dbReference type="CDD" id="cd16454">
    <property type="entry name" value="RING-H2_PA-TM-RING"/>
    <property type="match status" value="1"/>
</dbReference>
<organism evidence="5 6">
    <name type="scientific">Lasiosphaeris hirsuta</name>
    <dbReference type="NCBI Taxonomy" id="260670"/>
    <lineage>
        <taxon>Eukaryota</taxon>
        <taxon>Fungi</taxon>
        <taxon>Dikarya</taxon>
        <taxon>Ascomycota</taxon>
        <taxon>Pezizomycotina</taxon>
        <taxon>Sordariomycetes</taxon>
        <taxon>Sordariomycetidae</taxon>
        <taxon>Sordariales</taxon>
        <taxon>Lasiosphaeriaceae</taxon>
        <taxon>Lasiosphaeris</taxon>
    </lineage>
</organism>
<dbReference type="Pfam" id="PF13639">
    <property type="entry name" value="zf-RING_2"/>
    <property type="match status" value="1"/>
</dbReference>
<dbReference type="PROSITE" id="PS50089">
    <property type="entry name" value="ZF_RING_2"/>
    <property type="match status" value="1"/>
</dbReference>
<feature type="compositionally biased region" description="Basic and acidic residues" evidence="2">
    <location>
        <begin position="312"/>
        <end position="321"/>
    </location>
</feature>
<reference evidence="5" key="1">
    <citation type="submission" date="2023-06" db="EMBL/GenBank/DDBJ databases">
        <title>Genome-scale phylogeny and comparative genomics of the fungal order Sordariales.</title>
        <authorList>
            <consortium name="Lawrence Berkeley National Laboratory"/>
            <person name="Hensen N."/>
            <person name="Bonometti L."/>
            <person name="Westerberg I."/>
            <person name="Brannstrom I.O."/>
            <person name="Guillou S."/>
            <person name="Cros-Aarteil S."/>
            <person name="Calhoun S."/>
            <person name="Haridas S."/>
            <person name="Kuo A."/>
            <person name="Mondo S."/>
            <person name="Pangilinan J."/>
            <person name="Riley R."/>
            <person name="Labutti K."/>
            <person name="Andreopoulos B."/>
            <person name="Lipzen A."/>
            <person name="Chen C."/>
            <person name="Yanf M."/>
            <person name="Daum C."/>
            <person name="Ng V."/>
            <person name="Clum A."/>
            <person name="Steindorff A."/>
            <person name="Ohm R."/>
            <person name="Martin F."/>
            <person name="Silar P."/>
            <person name="Natvig D."/>
            <person name="Lalanne C."/>
            <person name="Gautier V."/>
            <person name="Ament-Velasquez S.L."/>
            <person name="Kruys A."/>
            <person name="Hutchinson M.I."/>
            <person name="Powell A.J."/>
            <person name="Barry K."/>
            <person name="Miller A.N."/>
            <person name="Grigoriev I.V."/>
            <person name="Debuchy R."/>
            <person name="Gladieux P."/>
            <person name="Thoren M.H."/>
            <person name="Johannesson H."/>
        </authorList>
    </citation>
    <scope>NUCLEOTIDE SEQUENCE</scope>
    <source>
        <strain evidence="5">SMH4607-1</strain>
    </source>
</reference>
<evidence type="ECO:0000256" key="2">
    <source>
        <dbReference type="SAM" id="MobiDB-lite"/>
    </source>
</evidence>
<dbReference type="Gene3D" id="3.30.40.10">
    <property type="entry name" value="Zinc/RING finger domain, C3HC4 (zinc finger)"/>
    <property type="match status" value="1"/>
</dbReference>
<protein>
    <recommendedName>
        <fullName evidence="4">RING-type domain-containing protein</fullName>
    </recommendedName>
</protein>
<feature type="transmembrane region" description="Helical" evidence="3">
    <location>
        <begin position="221"/>
        <end position="246"/>
    </location>
</feature>
<feature type="region of interest" description="Disordered" evidence="2">
    <location>
        <begin position="293"/>
        <end position="336"/>
    </location>
</feature>
<dbReference type="PANTHER" id="PTHR22765">
    <property type="entry name" value="RING FINGER AND PROTEASE ASSOCIATED DOMAIN-CONTAINING"/>
    <property type="match status" value="1"/>
</dbReference>
<keyword evidence="6" id="KW-1185">Reference proteome</keyword>
<dbReference type="GO" id="GO:0005737">
    <property type="term" value="C:cytoplasm"/>
    <property type="evidence" value="ECO:0007669"/>
    <property type="project" value="TreeGrafter"/>
</dbReference>
<evidence type="ECO:0000259" key="4">
    <source>
        <dbReference type="PROSITE" id="PS50089"/>
    </source>
</evidence>
<dbReference type="InterPro" id="IPR013083">
    <property type="entry name" value="Znf_RING/FYVE/PHD"/>
</dbReference>
<dbReference type="Proteomes" id="UP001172102">
    <property type="component" value="Unassembled WGS sequence"/>
</dbReference>
<keyword evidence="1" id="KW-0863">Zinc-finger</keyword>